<dbReference type="RefSeq" id="WP_089862596.1">
    <property type="nucleotide sequence ID" value="NZ_FOTI01000053.1"/>
</dbReference>
<keyword evidence="4 7" id="KW-0808">Transferase</keyword>
<feature type="binding site" evidence="7 10">
    <location>
        <position position="329"/>
    </location>
    <ligand>
        <name>Mg(2+)</name>
        <dbReference type="ChEBI" id="CHEBI:18420"/>
    </ligand>
</feature>
<dbReference type="PROSITE" id="PS51278">
    <property type="entry name" value="GATASE_TYPE_2"/>
    <property type="match status" value="1"/>
</dbReference>
<dbReference type="Proteomes" id="UP000199006">
    <property type="component" value="Unassembled WGS sequence"/>
</dbReference>
<comment type="pathway">
    <text evidence="1 7 8">Purine metabolism; IMP biosynthesis via de novo pathway; N(1)-(5-phospho-D-ribosyl)glycinamide from 5-phospho-alpha-D-ribose 1-diphosphate: step 1/2.</text>
</comment>
<dbReference type="Pfam" id="PF00156">
    <property type="entry name" value="Pribosyltran"/>
    <property type="match status" value="1"/>
</dbReference>
<feature type="binding site" evidence="7 11">
    <location>
        <position position="483"/>
    </location>
    <ligand>
        <name>[4Fe-4S] cluster</name>
        <dbReference type="ChEBI" id="CHEBI:49883"/>
    </ligand>
</feature>
<comment type="cofactor">
    <cofactor evidence="7 11">
        <name>[4Fe-4S] cluster</name>
        <dbReference type="ChEBI" id="CHEBI:49883"/>
    </cofactor>
    <text evidence="7 11">Binds 1 [4Fe-4S] cluster per subunit.</text>
</comment>
<dbReference type="SUPFAM" id="SSF53271">
    <property type="entry name" value="PRTase-like"/>
    <property type="match status" value="1"/>
</dbReference>
<evidence type="ECO:0000313" key="13">
    <source>
        <dbReference type="EMBL" id="SFM02109.1"/>
    </source>
</evidence>
<dbReference type="STRING" id="29563.SAMN02983006_02598"/>
<dbReference type="GO" id="GO:0009113">
    <property type="term" value="P:purine nucleobase biosynthetic process"/>
    <property type="evidence" value="ECO:0007669"/>
    <property type="project" value="UniProtKB-UniRule"/>
</dbReference>
<feature type="active site" description="Nucleophile" evidence="7 9">
    <location>
        <position position="45"/>
    </location>
</feature>
<keyword evidence="7 10" id="KW-0460">Magnesium</keyword>
<organism evidence="13 14">
    <name type="scientific">Halanaerobium salsuginis</name>
    <dbReference type="NCBI Taxonomy" id="29563"/>
    <lineage>
        <taxon>Bacteria</taxon>
        <taxon>Bacillati</taxon>
        <taxon>Bacillota</taxon>
        <taxon>Clostridia</taxon>
        <taxon>Halanaerobiales</taxon>
        <taxon>Halanaerobiaceae</taxon>
        <taxon>Halanaerobium</taxon>
    </lineage>
</organism>
<keyword evidence="7" id="KW-0004">4Fe-4S</keyword>
<dbReference type="OrthoDB" id="9801213at2"/>
<sequence length="499" mass="54061">MQLSNKFSASNLSHNTIQTNSSTAVSKQSQSADLDLTADKMTEECGVFGIYNPEAGTEAAEMTYLGLIALQHRGQESAGICANNQGQFNIHKGMGLVENVFSQETIAGLAGEMAIGHVRYSTSGSSKLANAQPILINSIKGDLALAHNGNLANAAELRHNLENNGSIFHSTLDTEVIAHLVARSFEDNIIEALVQSLHQLKGGFSLLAMVKDSLVAIRDPRGFRPLALGKLGSAYVVASESCAFDIIGAEFIRNVEPGEMIIIDQDGLTSSKYSSESKTSLCVFEYIYFARPDSNIDGQNVLLARKEMGKQLAREMDVEADLVVPVPDSGIAAALGFAEESGIPYAQGILRNRYMGRTFIQPTQQIRDLKVRLKLSPIKEIIAGKRIILIDDSIVRGTTSKQIIARIKEAGASEVHVAISSPPVKYPCYFGLDTSRRKELIASSNTVAEIGKTIGADSLHYLSQRGMLAAIKINHDLGFCQACFDGDYPISDRYLNEEE</sequence>
<dbReference type="UniPathway" id="UPA00074">
    <property type="reaction ID" value="UER00124"/>
</dbReference>
<evidence type="ECO:0000256" key="6">
    <source>
        <dbReference type="ARBA" id="ARBA00022962"/>
    </source>
</evidence>
<evidence type="ECO:0000256" key="9">
    <source>
        <dbReference type="PIRSR" id="PIRSR000485-1"/>
    </source>
</evidence>
<feature type="binding site" evidence="7 10">
    <location>
        <position position="391"/>
    </location>
    <ligand>
        <name>Mg(2+)</name>
        <dbReference type="ChEBI" id="CHEBI:18420"/>
    </ligand>
</feature>
<feature type="binding site" evidence="7 11">
    <location>
        <position position="282"/>
    </location>
    <ligand>
        <name>[4Fe-4S] cluster</name>
        <dbReference type="ChEBI" id="CHEBI:49883"/>
    </ligand>
</feature>
<keyword evidence="7 10" id="KW-0479">Metal-binding</keyword>
<dbReference type="SUPFAM" id="SSF56235">
    <property type="entry name" value="N-terminal nucleophile aminohydrolases (Ntn hydrolases)"/>
    <property type="match status" value="1"/>
</dbReference>
<keyword evidence="6 7" id="KW-0315">Glutamine amidotransferase</keyword>
<evidence type="ECO:0000256" key="11">
    <source>
        <dbReference type="PIRSR" id="PIRSR000485-3"/>
    </source>
</evidence>
<evidence type="ECO:0000256" key="1">
    <source>
        <dbReference type="ARBA" id="ARBA00005209"/>
    </source>
</evidence>
<dbReference type="GO" id="GO:0006189">
    <property type="term" value="P:'de novo' IMP biosynthetic process"/>
    <property type="evidence" value="ECO:0007669"/>
    <property type="project" value="UniProtKB-UniRule"/>
</dbReference>
<keyword evidence="5 7" id="KW-0658">Purine biosynthesis</keyword>
<dbReference type="InterPro" id="IPR035584">
    <property type="entry name" value="PurF_N"/>
</dbReference>
<feature type="binding site" evidence="7 11">
    <location>
        <position position="480"/>
    </location>
    <ligand>
        <name>[4Fe-4S] cluster</name>
        <dbReference type="ChEBI" id="CHEBI:49883"/>
    </ligand>
</feature>
<evidence type="ECO:0000259" key="12">
    <source>
        <dbReference type="PROSITE" id="PS51278"/>
    </source>
</evidence>
<dbReference type="InterPro" id="IPR005854">
    <property type="entry name" value="PurF"/>
</dbReference>
<protein>
    <recommendedName>
        <fullName evidence="7">Amidophosphoribosyltransferase</fullName>
        <shortName evidence="7">ATase</shortName>
        <ecNumber evidence="7">2.4.2.14</ecNumber>
    </recommendedName>
    <alternativeName>
        <fullName evidence="7">Glutamine phosphoribosylpyrophosphate amidotransferase</fullName>
        <shortName evidence="7">GPATase</shortName>
    </alternativeName>
</protein>
<comment type="catalytic activity">
    <reaction evidence="7 8">
        <text>5-phospho-beta-D-ribosylamine + L-glutamate + diphosphate = 5-phospho-alpha-D-ribose 1-diphosphate + L-glutamine + H2O</text>
        <dbReference type="Rhea" id="RHEA:14905"/>
        <dbReference type="ChEBI" id="CHEBI:15377"/>
        <dbReference type="ChEBI" id="CHEBI:29985"/>
        <dbReference type="ChEBI" id="CHEBI:33019"/>
        <dbReference type="ChEBI" id="CHEBI:58017"/>
        <dbReference type="ChEBI" id="CHEBI:58359"/>
        <dbReference type="ChEBI" id="CHEBI:58681"/>
        <dbReference type="EC" id="2.4.2.14"/>
    </reaction>
</comment>
<dbReference type="AlphaFoldDB" id="A0A1I4MFV4"/>
<comment type="similarity">
    <text evidence="2 7 8">In the C-terminal section; belongs to the purine/pyrimidine phosphoribosyltransferase family.</text>
</comment>
<dbReference type="GO" id="GO:0000287">
    <property type="term" value="F:magnesium ion binding"/>
    <property type="evidence" value="ECO:0007669"/>
    <property type="project" value="UniProtKB-UniRule"/>
</dbReference>
<keyword evidence="7 11" id="KW-0408">Iron</keyword>
<name>A0A1I4MFV4_9FIRM</name>
<evidence type="ECO:0000256" key="8">
    <source>
        <dbReference type="PIRNR" id="PIRNR000485"/>
    </source>
</evidence>
<dbReference type="PIRSF" id="PIRSF000485">
    <property type="entry name" value="Amd_phspho_trans"/>
    <property type="match status" value="1"/>
</dbReference>
<comment type="function">
    <text evidence="7">Catalyzes the formation of phosphoribosylamine from phosphoribosylpyrophosphate (PRPP) and glutamine.</text>
</comment>
<feature type="domain" description="Glutamine amidotransferase type-2" evidence="12">
    <location>
        <begin position="45"/>
        <end position="266"/>
    </location>
</feature>
<dbReference type="InterPro" id="IPR029055">
    <property type="entry name" value="Ntn_hydrolases_N"/>
</dbReference>
<dbReference type="InterPro" id="IPR000836">
    <property type="entry name" value="PRTase_dom"/>
</dbReference>
<dbReference type="GO" id="GO:0051539">
    <property type="term" value="F:4 iron, 4 sulfur cluster binding"/>
    <property type="evidence" value="ECO:0007669"/>
    <property type="project" value="UniProtKB-KW"/>
</dbReference>
<dbReference type="CDD" id="cd00715">
    <property type="entry name" value="GPATase_N"/>
    <property type="match status" value="1"/>
</dbReference>
<dbReference type="Gene3D" id="3.60.20.10">
    <property type="entry name" value="Glutamine Phosphoribosylpyrophosphate, subunit 1, domain 1"/>
    <property type="match status" value="1"/>
</dbReference>
<dbReference type="HAMAP" id="MF_01931">
    <property type="entry name" value="PurF"/>
    <property type="match status" value="1"/>
</dbReference>
<evidence type="ECO:0000256" key="3">
    <source>
        <dbReference type="ARBA" id="ARBA00022676"/>
    </source>
</evidence>
<keyword evidence="14" id="KW-1185">Reference proteome</keyword>
<dbReference type="Gene3D" id="3.40.50.2020">
    <property type="match status" value="1"/>
</dbReference>
<dbReference type="CDD" id="cd06223">
    <property type="entry name" value="PRTases_typeI"/>
    <property type="match status" value="1"/>
</dbReference>
<dbReference type="Pfam" id="PF13537">
    <property type="entry name" value="GATase_7"/>
    <property type="match status" value="1"/>
</dbReference>
<dbReference type="EMBL" id="FOTI01000053">
    <property type="protein sequence ID" value="SFM02109.1"/>
    <property type="molecule type" value="Genomic_DNA"/>
</dbReference>
<dbReference type="InterPro" id="IPR029057">
    <property type="entry name" value="PRTase-like"/>
</dbReference>
<reference evidence="13 14" key="1">
    <citation type="submission" date="2016-10" db="EMBL/GenBank/DDBJ databases">
        <authorList>
            <person name="de Groot N.N."/>
        </authorList>
    </citation>
    <scope>NUCLEOTIDE SEQUENCE [LARGE SCALE GENOMIC DNA]</scope>
    <source>
        <strain evidence="13 14">ATCC 51327</strain>
    </source>
</reference>
<dbReference type="PANTHER" id="PTHR11907">
    <property type="entry name" value="AMIDOPHOSPHORIBOSYLTRANSFERASE"/>
    <property type="match status" value="1"/>
</dbReference>
<dbReference type="GO" id="GO:0004044">
    <property type="term" value="F:amidophosphoribosyltransferase activity"/>
    <property type="evidence" value="ECO:0007669"/>
    <property type="project" value="UniProtKB-UniRule"/>
</dbReference>
<evidence type="ECO:0000256" key="10">
    <source>
        <dbReference type="PIRSR" id="PIRSR000485-2"/>
    </source>
</evidence>
<evidence type="ECO:0000256" key="4">
    <source>
        <dbReference type="ARBA" id="ARBA00022679"/>
    </source>
</evidence>
<keyword evidence="3 7" id="KW-0328">Glycosyltransferase</keyword>
<dbReference type="InterPro" id="IPR017932">
    <property type="entry name" value="GATase_2_dom"/>
</dbReference>
<feature type="binding site" evidence="7 11">
    <location>
        <position position="428"/>
    </location>
    <ligand>
        <name>[4Fe-4S] cluster</name>
        <dbReference type="ChEBI" id="CHEBI:49883"/>
    </ligand>
</feature>
<comment type="cofactor">
    <cofactor evidence="7 10">
        <name>Mg(2+)</name>
        <dbReference type="ChEBI" id="CHEBI:18420"/>
    </cofactor>
    <text evidence="7 10">Binds 1 Mg(2+) ion per subunit.</text>
</comment>
<evidence type="ECO:0000313" key="14">
    <source>
        <dbReference type="Proteomes" id="UP000199006"/>
    </source>
</evidence>
<evidence type="ECO:0000256" key="7">
    <source>
        <dbReference type="HAMAP-Rule" id="MF_01931"/>
    </source>
</evidence>
<evidence type="ECO:0000256" key="5">
    <source>
        <dbReference type="ARBA" id="ARBA00022755"/>
    </source>
</evidence>
<gene>
    <name evidence="7" type="primary">purF</name>
    <name evidence="13" type="ORF">SAMN02983006_02598</name>
</gene>
<dbReference type="NCBIfam" id="TIGR01134">
    <property type="entry name" value="purF"/>
    <property type="match status" value="1"/>
</dbReference>
<dbReference type="EC" id="2.4.2.14" evidence="7"/>
<feature type="binding site" evidence="7 10">
    <location>
        <position position="392"/>
    </location>
    <ligand>
        <name>Mg(2+)</name>
        <dbReference type="ChEBI" id="CHEBI:18420"/>
    </ligand>
</feature>
<keyword evidence="7 11" id="KW-0411">Iron-sulfur</keyword>
<evidence type="ECO:0000256" key="2">
    <source>
        <dbReference type="ARBA" id="ARBA00010138"/>
    </source>
</evidence>
<accession>A0A1I4MFV4</accession>
<proteinExistence type="inferred from homology"/>